<keyword evidence="2" id="KW-1185">Reference proteome</keyword>
<dbReference type="Proteomes" id="UP000007264">
    <property type="component" value="Unassembled WGS sequence"/>
</dbReference>
<reference evidence="1 2" key="1">
    <citation type="journal article" date="2012" name="Genome Biol.">
        <title>The genome of the polar eukaryotic microalga coccomyxa subellipsoidea reveals traits of cold adaptation.</title>
        <authorList>
            <person name="Blanc G."/>
            <person name="Agarkova I."/>
            <person name="Grimwood J."/>
            <person name="Kuo A."/>
            <person name="Brueggeman A."/>
            <person name="Dunigan D."/>
            <person name="Gurnon J."/>
            <person name="Ladunga I."/>
            <person name="Lindquist E."/>
            <person name="Lucas S."/>
            <person name="Pangilinan J."/>
            <person name="Proschold T."/>
            <person name="Salamov A."/>
            <person name="Schmutz J."/>
            <person name="Weeks D."/>
            <person name="Yamada T."/>
            <person name="Claverie J.M."/>
            <person name="Grigoriev I."/>
            <person name="Van Etten J."/>
            <person name="Lomsadze A."/>
            <person name="Borodovsky M."/>
        </authorList>
    </citation>
    <scope>NUCLEOTIDE SEQUENCE [LARGE SCALE GENOMIC DNA]</scope>
    <source>
        <strain evidence="1 2">C-169</strain>
    </source>
</reference>
<dbReference type="RefSeq" id="XP_005643452.1">
    <property type="nucleotide sequence ID" value="XM_005643395.1"/>
</dbReference>
<sequence>MIPFVKLQSASGHDFDATCKSWCGTVFITCLNHLTVNVAESAGRTRTPSKNPEAHAHIPLGYLLGSSIGCSTLGGLQNCRQAACCPHIPVLAQKWGPRMLS</sequence>
<dbReference type="GeneID" id="17036858"/>
<proteinExistence type="predicted"/>
<organism evidence="1 2">
    <name type="scientific">Coccomyxa subellipsoidea (strain C-169)</name>
    <name type="common">Green microalga</name>
    <dbReference type="NCBI Taxonomy" id="574566"/>
    <lineage>
        <taxon>Eukaryota</taxon>
        <taxon>Viridiplantae</taxon>
        <taxon>Chlorophyta</taxon>
        <taxon>core chlorophytes</taxon>
        <taxon>Trebouxiophyceae</taxon>
        <taxon>Trebouxiophyceae incertae sedis</taxon>
        <taxon>Coccomyxaceae</taxon>
        <taxon>Coccomyxa</taxon>
        <taxon>Coccomyxa subellipsoidea</taxon>
    </lineage>
</organism>
<evidence type="ECO:0000313" key="1">
    <source>
        <dbReference type="EMBL" id="EIE18908.1"/>
    </source>
</evidence>
<dbReference type="AlphaFoldDB" id="I0YKI9"/>
<gene>
    <name evidence="1" type="ORF">COCSUDRAFT_34423</name>
</gene>
<evidence type="ECO:0000313" key="2">
    <source>
        <dbReference type="Proteomes" id="UP000007264"/>
    </source>
</evidence>
<protein>
    <submittedName>
        <fullName evidence="1">Uncharacterized protein</fullName>
    </submittedName>
</protein>
<accession>I0YKI9</accession>
<dbReference type="EMBL" id="AGSI01000021">
    <property type="protein sequence ID" value="EIE18908.1"/>
    <property type="molecule type" value="Genomic_DNA"/>
</dbReference>
<dbReference type="KEGG" id="csl:COCSUDRAFT_34423"/>
<name>I0YKI9_COCSC</name>
<comment type="caution">
    <text evidence="1">The sequence shown here is derived from an EMBL/GenBank/DDBJ whole genome shotgun (WGS) entry which is preliminary data.</text>
</comment>